<dbReference type="GO" id="GO:0051601">
    <property type="term" value="P:exocyst localization"/>
    <property type="evidence" value="ECO:0007669"/>
    <property type="project" value="TreeGrafter"/>
</dbReference>
<keyword evidence="2" id="KW-1185">Reference proteome</keyword>
<dbReference type="InterPro" id="IPR042532">
    <property type="entry name" value="EXOC3/Sec6_C"/>
</dbReference>
<dbReference type="PANTHER" id="PTHR21292">
    <property type="entry name" value="EXOCYST COMPLEX COMPONENT SEC6-RELATED"/>
    <property type="match status" value="1"/>
</dbReference>
<dbReference type="KEGG" id="char:116223477"/>
<dbReference type="OrthoDB" id="190098at2759"/>
<sequence>MEIYRDRSPDQVTQLSRELEEAELRLGQALLQHFMIQTKPLLRRMMTRKWLSTDEDFKQLLRRTQELRDQCTHMCPPQAQVFASELHLRVVREYLSPLMKNNYSCRSRKHQRAAAKLRDQWAQIRDLFLDMRSTADWLHPAGDHLSNIIGQKNTSDIKTHLEALVKDYPDISKRHVAAVLFFRGVTRGRERQLILQRVAELKRDVRSTGNSEAHQHALFSSIPAAASSDCLAYTPFSCFSQLLPDH</sequence>
<dbReference type="PANTHER" id="PTHR21292:SF7">
    <property type="entry name" value="EXOCYST COMPLEX COMPONENT 3-LIKE 2"/>
    <property type="match status" value="1"/>
</dbReference>
<dbReference type="Proteomes" id="UP000515152">
    <property type="component" value="Chromosome 14"/>
</dbReference>
<dbReference type="GO" id="GO:0000145">
    <property type="term" value="C:exocyst"/>
    <property type="evidence" value="ECO:0007669"/>
    <property type="project" value="InterPro"/>
</dbReference>
<dbReference type="Pfam" id="PF06046">
    <property type="entry name" value="Sec6"/>
    <property type="match status" value="1"/>
</dbReference>
<reference evidence="3" key="1">
    <citation type="submission" date="2025-08" db="UniProtKB">
        <authorList>
            <consortium name="RefSeq"/>
        </authorList>
    </citation>
    <scope>IDENTIFICATION</scope>
</reference>
<dbReference type="AlphaFoldDB" id="A0A6P8GA70"/>
<dbReference type="Gene3D" id="1.10.357.70">
    <property type="entry name" value="Exocyst complex component Sec6, C-terminal domain"/>
    <property type="match status" value="1"/>
</dbReference>
<dbReference type="InterPro" id="IPR010326">
    <property type="entry name" value="EXOC3/Sec6"/>
</dbReference>
<gene>
    <name evidence="3" type="primary">LOC116223477</name>
</gene>
<organism evidence="2 3">
    <name type="scientific">Clupea harengus</name>
    <name type="common">Atlantic herring</name>
    <dbReference type="NCBI Taxonomy" id="7950"/>
    <lineage>
        <taxon>Eukaryota</taxon>
        <taxon>Metazoa</taxon>
        <taxon>Chordata</taxon>
        <taxon>Craniata</taxon>
        <taxon>Vertebrata</taxon>
        <taxon>Euteleostomi</taxon>
        <taxon>Actinopterygii</taxon>
        <taxon>Neopterygii</taxon>
        <taxon>Teleostei</taxon>
        <taxon>Clupei</taxon>
        <taxon>Clupeiformes</taxon>
        <taxon>Clupeoidei</taxon>
        <taxon>Clupeidae</taxon>
        <taxon>Clupea</taxon>
    </lineage>
</organism>
<evidence type="ECO:0000256" key="1">
    <source>
        <dbReference type="ARBA" id="ARBA00009447"/>
    </source>
</evidence>
<proteinExistence type="inferred from homology"/>
<dbReference type="RefSeq" id="XP_031436244.1">
    <property type="nucleotide sequence ID" value="XM_031580384.1"/>
</dbReference>
<dbReference type="GeneID" id="116223477"/>
<name>A0A6P8GA70_CLUHA</name>
<evidence type="ECO:0000313" key="2">
    <source>
        <dbReference type="Proteomes" id="UP000515152"/>
    </source>
</evidence>
<protein>
    <submittedName>
        <fullName evidence="3">Exocyst complex component 3-like protein 2</fullName>
    </submittedName>
</protein>
<dbReference type="GO" id="GO:0006887">
    <property type="term" value="P:exocytosis"/>
    <property type="evidence" value="ECO:0007669"/>
    <property type="project" value="InterPro"/>
</dbReference>
<comment type="similarity">
    <text evidence="1">Belongs to the SEC6 family.</text>
</comment>
<accession>A0A6P8GA70</accession>
<dbReference type="GO" id="GO:0000149">
    <property type="term" value="F:SNARE binding"/>
    <property type="evidence" value="ECO:0007669"/>
    <property type="project" value="TreeGrafter"/>
</dbReference>
<evidence type="ECO:0000313" key="3">
    <source>
        <dbReference type="RefSeq" id="XP_031436244.1"/>
    </source>
</evidence>